<evidence type="ECO:0000313" key="1">
    <source>
        <dbReference type="EMBL" id="WIX82205.1"/>
    </source>
</evidence>
<dbReference type="Gene3D" id="3.40.30.120">
    <property type="match status" value="1"/>
</dbReference>
<organism evidence="1 2">
    <name type="scientific">Amycolatopsis carbonis</name>
    <dbReference type="NCBI Taxonomy" id="715471"/>
    <lineage>
        <taxon>Bacteria</taxon>
        <taxon>Bacillati</taxon>
        <taxon>Actinomycetota</taxon>
        <taxon>Actinomycetes</taxon>
        <taxon>Pseudonocardiales</taxon>
        <taxon>Pseudonocardiaceae</taxon>
        <taxon>Amycolatopsis</taxon>
    </lineage>
</organism>
<evidence type="ECO:0000313" key="2">
    <source>
        <dbReference type="Proteomes" id="UP001236014"/>
    </source>
</evidence>
<dbReference type="RefSeq" id="WP_285972781.1">
    <property type="nucleotide sequence ID" value="NZ_CP127294.1"/>
</dbReference>
<accession>A0A9Y2IKU8</accession>
<gene>
    <name evidence="1" type="ORF">QRX50_16320</name>
</gene>
<keyword evidence="2" id="KW-1185">Reference proteome</keyword>
<dbReference type="AlphaFoldDB" id="A0A9Y2IKU8"/>
<reference evidence="1 2" key="1">
    <citation type="submission" date="2023-06" db="EMBL/GenBank/DDBJ databases">
        <authorList>
            <person name="Oyuntsetseg B."/>
            <person name="Kim S.B."/>
        </authorList>
    </citation>
    <scope>NUCLEOTIDE SEQUENCE [LARGE SCALE GENOMIC DNA]</scope>
    <source>
        <strain evidence="1 2">2-15</strain>
    </source>
</reference>
<sequence>MPADRRYRAARIRGADEWAAAATAAAESTGIALDVHRVGRADSFTDTTGGFCAAYGIGSTGLVLVRPDGVVAWRASDETQVAAGTVVTALTSALGHAELPRAAEPAVHS</sequence>
<protein>
    <submittedName>
        <fullName evidence="1">Uncharacterized protein</fullName>
    </submittedName>
</protein>
<dbReference type="EMBL" id="CP127294">
    <property type="protein sequence ID" value="WIX82205.1"/>
    <property type="molecule type" value="Genomic_DNA"/>
</dbReference>
<dbReference type="Pfam" id="PF21274">
    <property type="entry name" value="Rng_hyd_C"/>
    <property type="match status" value="1"/>
</dbReference>
<name>A0A9Y2IKU8_9PSEU</name>
<proteinExistence type="predicted"/>
<dbReference type="Proteomes" id="UP001236014">
    <property type="component" value="Chromosome"/>
</dbReference>
<dbReference type="KEGG" id="acab:QRX50_16320"/>